<comment type="caution">
    <text evidence="1">The sequence shown here is derived from an EMBL/GenBank/DDBJ whole genome shotgun (WGS) entry which is preliminary data.</text>
</comment>
<dbReference type="AlphaFoldDB" id="A0AAW2JSY0"/>
<dbReference type="PANTHER" id="PTHR10775">
    <property type="entry name" value="OS08G0208400 PROTEIN"/>
    <property type="match status" value="1"/>
</dbReference>
<evidence type="ECO:0000313" key="1">
    <source>
        <dbReference type="EMBL" id="KAL0297752.1"/>
    </source>
</evidence>
<reference evidence="1" key="1">
    <citation type="submission" date="2020-06" db="EMBL/GenBank/DDBJ databases">
        <authorList>
            <person name="Li T."/>
            <person name="Hu X."/>
            <person name="Zhang T."/>
            <person name="Song X."/>
            <person name="Zhang H."/>
            <person name="Dai N."/>
            <person name="Sheng W."/>
            <person name="Hou X."/>
            <person name="Wei L."/>
        </authorList>
    </citation>
    <scope>NUCLEOTIDE SEQUENCE</scope>
    <source>
        <strain evidence="1">G02</strain>
        <tissue evidence="1">Leaf</tissue>
    </source>
</reference>
<name>A0AAW2JSY0_SESRA</name>
<dbReference type="PANTHER" id="PTHR10775:SF182">
    <property type="entry name" value="TRANSPOSON, EN_SPM-LIKE, TRANSPOSASE-ASSOCIATED DOMAIN PROTEIN-RELATED"/>
    <property type="match status" value="1"/>
</dbReference>
<protein>
    <submittedName>
        <fullName evidence="1">Uncharacterized protein</fullName>
    </submittedName>
</protein>
<sequence length="106" mass="12287">MHIEKNVFDNIFNTVMDIEGKTKDNQNAHKDLKNICNGPELEVDERRSNATPKVAFTLTKEQKKKICEWVRGLRFLDGYASNVARYVDIANLRLHGMKNHDCHVFV</sequence>
<accession>A0AAW2JSY0</accession>
<proteinExistence type="predicted"/>
<dbReference type="EMBL" id="JACGWJ010000032">
    <property type="protein sequence ID" value="KAL0297752.1"/>
    <property type="molecule type" value="Genomic_DNA"/>
</dbReference>
<reference evidence="1" key="2">
    <citation type="journal article" date="2024" name="Plant">
        <title>Genomic evolution and insights into agronomic trait innovations of Sesamum species.</title>
        <authorList>
            <person name="Miao H."/>
            <person name="Wang L."/>
            <person name="Qu L."/>
            <person name="Liu H."/>
            <person name="Sun Y."/>
            <person name="Le M."/>
            <person name="Wang Q."/>
            <person name="Wei S."/>
            <person name="Zheng Y."/>
            <person name="Lin W."/>
            <person name="Duan Y."/>
            <person name="Cao H."/>
            <person name="Xiong S."/>
            <person name="Wang X."/>
            <person name="Wei L."/>
            <person name="Li C."/>
            <person name="Ma Q."/>
            <person name="Ju M."/>
            <person name="Zhao R."/>
            <person name="Li G."/>
            <person name="Mu C."/>
            <person name="Tian Q."/>
            <person name="Mei H."/>
            <person name="Zhang T."/>
            <person name="Gao T."/>
            <person name="Zhang H."/>
        </authorList>
    </citation>
    <scope>NUCLEOTIDE SEQUENCE</scope>
    <source>
        <strain evidence="1">G02</strain>
    </source>
</reference>
<gene>
    <name evidence="1" type="ORF">Sradi_6827300</name>
</gene>
<organism evidence="1">
    <name type="scientific">Sesamum radiatum</name>
    <name type="common">Black benniseed</name>
    <dbReference type="NCBI Taxonomy" id="300843"/>
    <lineage>
        <taxon>Eukaryota</taxon>
        <taxon>Viridiplantae</taxon>
        <taxon>Streptophyta</taxon>
        <taxon>Embryophyta</taxon>
        <taxon>Tracheophyta</taxon>
        <taxon>Spermatophyta</taxon>
        <taxon>Magnoliopsida</taxon>
        <taxon>eudicotyledons</taxon>
        <taxon>Gunneridae</taxon>
        <taxon>Pentapetalae</taxon>
        <taxon>asterids</taxon>
        <taxon>lamiids</taxon>
        <taxon>Lamiales</taxon>
        <taxon>Pedaliaceae</taxon>
        <taxon>Sesamum</taxon>
    </lineage>
</organism>